<organism evidence="1 2">
    <name type="scientific">Acidovorax cavernicola</name>
    <dbReference type="NCBI Taxonomy" id="1675792"/>
    <lineage>
        <taxon>Bacteria</taxon>
        <taxon>Pseudomonadati</taxon>
        <taxon>Pseudomonadota</taxon>
        <taxon>Betaproteobacteria</taxon>
        <taxon>Burkholderiales</taxon>
        <taxon>Comamonadaceae</taxon>
        <taxon>Acidovorax</taxon>
    </lineage>
</organism>
<dbReference type="InterPro" id="IPR010982">
    <property type="entry name" value="Lambda_DNA-bd_dom_sf"/>
</dbReference>
<dbReference type="GO" id="GO:0003677">
    <property type="term" value="F:DNA binding"/>
    <property type="evidence" value="ECO:0007669"/>
    <property type="project" value="InterPro"/>
</dbReference>
<dbReference type="Pfam" id="PF15943">
    <property type="entry name" value="YdaS_toxin"/>
    <property type="match status" value="1"/>
</dbReference>
<sequence length="87" mass="9485">MSASKPIVTSAIEAAGGPSVVARRLKVSVQAACFWRDGERLFPEKHGAELESACGGKYTRKDMWPDEWQTIWPELGEPEPVTQAGAL</sequence>
<reference evidence="1 2" key="1">
    <citation type="submission" date="2018-09" db="EMBL/GenBank/DDBJ databases">
        <title>Acidovorax cavernicola nov. sp. isolated from Gruta de las Maravillas (Aracena, Spain).</title>
        <authorList>
            <person name="Jurado V."/>
            <person name="Gutierrez-Patricio S."/>
            <person name="Gonzalez-Pimentel J.L."/>
            <person name="Miller A.Z."/>
            <person name="Laiz L."/>
            <person name="Saiz-Jimenez C."/>
        </authorList>
    </citation>
    <scope>NUCLEOTIDE SEQUENCE [LARGE SCALE GENOMIC DNA]</scope>
    <source>
        <strain evidence="1 2">1011MAR4D40.2</strain>
    </source>
</reference>
<dbReference type="AlphaFoldDB" id="A0A9X8GSN1"/>
<keyword evidence="2" id="KW-1185">Reference proteome</keyword>
<dbReference type="Gene3D" id="1.10.260.40">
    <property type="entry name" value="lambda repressor-like DNA-binding domains"/>
    <property type="match status" value="1"/>
</dbReference>
<gene>
    <name evidence="1" type="ORF">D3H34_27370</name>
</gene>
<evidence type="ECO:0000313" key="2">
    <source>
        <dbReference type="Proteomes" id="UP000265619"/>
    </source>
</evidence>
<comment type="caution">
    <text evidence="1">The sequence shown here is derived from an EMBL/GenBank/DDBJ whole genome shotgun (WGS) entry which is preliminary data.</text>
</comment>
<dbReference type="SUPFAM" id="SSF47413">
    <property type="entry name" value="lambda repressor-like DNA-binding domains"/>
    <property type="match status" value="1"/>
</dbReference>
<name>A0A9X8GSN1_9BURK</name>
<proteinExistence type="predicted"/>
<accession>A0A9X8GSN1</accession>
<dbReference type="InterPro" id="IPR031856">
    <property type="entry name" value="YdaS_toxin-like"/>
</dbReference>
<dbReference type="EMBL" id="QXMN01000051">
    <property type="protein sequence ID" value="RIX74455.1"/>
    <property type="molecule type" value="Genomic_DNA"/>
</dbReference>
<dbReference type="RefSeq" id="WP_119557650.1">
    <property type="nucleotide sequence ID" value="NZ_QXMN01000051.1"/>
</dbReference>
<dbReference type="Proteomes" id="UP000265619">
    <property type="component" value="Unassembled WGS sequence"/>
</dbReference>
<dbReference type="OrthoDB" id="6446140at2"/>
<evidence type="ECO:0000313" key="1">
    <source>
        <dbReference type="EMBL" id="RIX74455.1"/>
    </source>
</evidence>
<protein>
    <submittedName>
        <fullName evidence="1">Uncharacterized protein</fullName>
    </submittedName>
</protein>